<proteinExistence type="predicted"/>
<protein>
    <submittedName>
        <fullName evidence="1">Uncharacterized protein</fullName>
    </submittedName>
</protein>
<dbReference type="Proteomes" id="UP000006860">
    <property type="component" value="Chromosome"/>
</dbReference>
<dbReference type="KEGG" id="pbs:Plabr_1885"/>
<dbReference type="EMBL" id="CP002546">
    <property type="protein sequence ID" value="ADY59494.1"/>
    <property type="molecule type" value="Genomic_DNA"/>
</dbReference>
<dbReference type="HOGENOM" id="CLU_1694183_0_0_0"/>
<dbReference type="AlphaFoldDB" id="F0SH09"/>
<accession>F0SH09</accession>
<name>F0SH09_RUBBR</name>
<gene>
    <name evidence="1" type="ordered locus">Plabr_1885</name>
</gene>
<organism evidence="1 2">
    <name type="scientific">Rubinisphaera brasiliensis (strain ATCC 49424 / DSM 5305 / JCM 21570 / IAM 15109 / NBRC 103401 / IFAM 1448)</name>
    <name type="common">Planctomyces brasiliensis</name>
    <dbReference type="NCBI Taxonomy" id="756272"/>
    <lineage>
        <taxon>Bacteria</taxon>
        <taxon>Pseudomonadati</taxon>
        <taxon>Planctomycetota</taxon>
        <taxon>Planctomycetia</taxon>
        <taxon>Planctomycetales</taxon>
        <taxon>Planctomycetaceae</taxon>
        <taxon>Rubinisphaera</taxon>
    </lineage>
</organism>
<evidence type="ECO:0000313" key="2">
    <source>
        <dbReference type="Proteomes" id="UP000006860"/>
    </source>
</evidence>
<dbReference type="RefSeq" id="WP_013628221.1">
    <property type="nucleotide sequence ID" value="NC_015174.1"/>
</dbReference>
<evidence type="ECO:0000313" key="1">
    <source>
        <dbReference type="EMBL" id="ADY59494.1"/>
    </source>
</evidence>
<sequence>MKLFFTIVCVIFSPTAGIFGQETSQQLNRGDFILLELTGPSTSDFVKATGEESPQQDFGVLLECQVVSIQEDIATANCYTKRGSNTNSPKLVSVSVQFATSSVVHGGPIPLEIADHLAENVRDAVQRQMSLPRVYKDNYDGVSIQEWSLTNSHKE</sequence>
<reference evidence="2" key="1">
    <citation type="submission" date="2011-02" db="EMBL/GenBank/DDBJ databases">
        <title>The complete genome of Planctomyces brasiliensis DSM 5305.</title>
        <authorList>
            <person name="Lucas S."/>
            <person name="Copeland A."/>
            <person name="Lapidus A."/>
            <person name="Bruce D."/>
            <person name="Goodwin L."/>
            <person name="Pitluck S."/>
            <person name="Kyrpides N."/>
            <person name="Mavromatis K."/>
            <person name="Pagani I."/>
            <person name="Ivanova N."/>
            <person name="Ovchinnikova G."/>
            <person name="Lu M."/>
            <person name="Detter J.C."/>
            <person name="Han C."/>
            <person name="Land M."/>
            <person name="Hauser L."/>
            <person name="Markowitz V."/>
            <person name="Cheng J.-F."/>
            <person name="Hugenholtz P."/>
            <person name="Woyke T."/>
            <person name="Wu D."/>
            <person name="Tindall B."/>
            <person name="Pomrenke H.G."/>
            <person name="Brambilla E."/>
            <person name="Klenk H.-P."/>
            <person name="Eisen J.A."/>
        </authorList>
    </citation>
    <scope>NUCLEOTIDE SEQUENCE [LARGE SCALE GENOMIC DNA]</scope>
    <source>
        <strain evidence="2">ATCC 49424 / DSM 5305 / JCM 21570 / NBRC 103401 / IFAM 1448</strain>
    </source>
</reference>
<keyword evidence="2" id="KW-1185">Reference proteome</keyword>